<keyword evidence="3" id="KW-1185">Reference proteome</keyword>
<proteinExistence type="predicted"/>
<feature type="region of interest" description="Disordered" evidence="1">
    <location>
        <begin position="56"/>
        <end position="85"/>
    </location>
</feature>
<dbReference type="Proteomes" id="UP000465112">
    <property type="component" value="Chromosome 1"/>
</dbReference>
<accession>A0A6A5FHC2</accession>
<evidence type="ECO:0000313" key="2">
    <source>
        <dbReference type="EMBL" id="KAF1395036.1"/>
    </source>
</evidence>
<dbReference type="AlphaFoldDB" id="A0A6A5FHC2"/>
<gene>
    <name evidence="2" type="ORF">PFLUV_G00007370</name>
</gene>
<organism evidence="2 3">
    <name type="scientific">Perca fluviatilis</name>
    <name type="common">European perch</name>
    <dbReference type="NCBI Taxonomy" id="8168"/>
    <lineage>
        <taxon>Eukaryota</taxon>
        <taxon>Metazoa</taxon>
        <taxon>Chordata</taxon>
        <taxon>Craniata</taxon>
        <taxon>Vertebrata</taxon>
        <taxon>Euteleostomi</taxon>
        <taxon>Actinopterygii</taxon>
        <taxon>Neopterygii</taxon>
        <taxon>Teleostei</taxon>
        <taxon>Neoteleostei</taxon>
        <taxon>Acanthomorphata</taxon>
        <taxon>Eupercaria</taxon>
        <taxon>Perciformes</taxon>
        <taxon>Percoidei</taxon>
        <taxon>Percidae</taxon>
        <taxon>Percinae</taxon>
        <taxon>Perca</taxon>
    </lineage>
</organism>
<dbReference type="EMBL" id="VHII01000001">
    <property type="protein sequence ID" value="KAF1395036.1"/>
    <property type="molecule type" value="Genomic_DNA"/>
</dbReference>
<comment type="caution">
    <text evidence="2">The sequence shown here is derived from an EMBL/GenBank/DDBJ whole genome shotgun (WGS) entry which is preliminary data.</text>
</comment>
<evidence type="ECO:0000256" key="1">
    <source>
        <dbReference type="SAM" id="MobiDB-lite"/>
    </source>
</evidence>
<evidence type="ECO:0000313" key="3">
    <source>
        <dbReference type="Proteomes" id="UP000465112"/>
    </source>
</evidence>
<sequence length="85" mass="9240">MLVYLLQEYRTGKRMRDAETTDEDVVILCPRGCCEKSPGSSPGKLCLISSSTETQRRGLGCPNSTEHWSATPTAQASDWDGASSD</sequence>
<protein>
    <submittedName>
        <fullName evidence="2">Uncharacterized protein</fullName>
    </submittedName>
</protein>
<name>A0A6A5FHC2_PERFL</name>
<feature type="compositionally biased region" description="Polar residues" evidence="1">
    <location>
        <begin position="62"/>
        <end position="76"/>
    </location>
</feature>
<reference evidence="2 3" key="1">
    <citation type="submission" date="2019-06" db="EMBL/GenBank/DDBJ databases">
        <title>A chromosome-scale genome assembly of the European perch, Perca fluviatilis.</title>
        <authorList>
            <person name="Roques C."/>
            <person name="Zahm M."/>
            <person name="Cabau C."/>
            <person name="Klopp C."/>
            <person name="Bouchez O."/>
            <person name="Donnadieu C."/>
            <person name="Kuhl H."/>
            <person name="Gislard M."/>
            <person name="Guendouz S."/>
            <person name="Journot L."/>
            <person name="Haffray P."/>
            <person name="Bestin A."/>
            <person name="Morvezen R."/>
            <person name="Feron R."/>
            <person name="Wen M."/>
            <person name="Jouanno E."/>
            <person name="Herpin A."/>
            <person name="Schartl M."/>
            <person name="Postlethwait J."/>
            <person name="Schaerlinger B."/>
            <person name="Chardard D."/>
            <person name="Lecocq T."/>
            <person name="Poncet C."/>
            <person name="Jaffrelo L."/>
            <person name="Lampietro C."/>
            <person name="Guiguen Y."/>
        </authorList>
    </citation>
    <scope>NUCLEOTIDE SEQUENCE [LARGE SCALE GENOMIC DNA]</scope>
    <source>
        <tissue evidence="2">Blood</tissue>
    </source>
</reference>